<organism evidence="2 3">
    <name type="scientific">Fibroporia radiculosa</name>
    <dbReference type="NCBI Taxonomy" id="599839"/>
    <lineage>
        <taxon>Eukaryota</taxon>
        <taxon>Fungi</taxon>
        <taxon>Dikarya</taxon>
        <taxon>Basidiomycota</taxon>
        <taxon>Agaricomycotina</taxon>
        <taxon>Agaricomycetes</taxon>
        <taxon>Polyporales</taxon>
        <taxon>Fibroporiaceae</taxon>
        <taxon>Fibroporia</taxon>
    </lineage>
</organism>
<evidence type="ECO:0000313" key="3">
    <source>
        <dbReference type="Proteomes" id="UP000006352"/>
    </source>
</evidence>
<reference evidence="2 3" key="1">
    <citation type="journal article" date="2012" name="Appl. Environ. Microbiol.">
        <title>Short-read sequencing for genomic analysis of the brown rot fungus Fibroporia radiculosa.</title>
        <authorList>
            <person name="Tang J.D."/>
            <person name="Perkins A.D."/>
            <person name="Sonstegard T.S."/>
            <person name="Schroeder S.G."/>
            <person name="Burgess S.C."/>
            <person name="Diehl S.V."/>
        </authorList>
    </citation>
    <scope>NUCLEOTIDE SEQUENCE [LARGE SCALE GENOMIC DNA]</scope>
    <source>
        <strain evidence="2 3">TFFH 294</strain>
    </source>
</reference>
<feature type="compositionally biased region" description="Basic and acidic residues" evidence="1">
    <location>
        <begin position="22"/>
        <end position="38"/>
    </location>
</feature>
<dbReference type="AlphaFoldDB" id="J4HRY5"/>
<dbReference type="HOGENOM" id="CLU_376840_0_0_1"/>
<feature type="compositionally biased region" description="Low complexity" evidence="1">
    <location>
        <begin position="472"/>
        <end position="493"/>
    </location>
</feature>
<dbReference type="GeneID" id="24093558"/>
<keyword evidence="3" id="KW-1185">Reference proteome</keyword>
<feature type="region of interest" description="Disordered" evidence="1">
    <location>
        <begin position="66"/>
        <end position="114"/>
    </location>
</feature>
<dbReference type="EMBL" id="HE796895">
    <property type="protein sequence ID" value="CCL98647.1"/>
    <property type="molecule type" value="Genomic_DNA"/>
</dbReference>
<dbReference type="InParanoid" id="J4HRY5"/>
<gene>
    <name evidence="2" type="ORF">FIBRA_00649</name>
</gene>
<dbReference type="OrthoDB" id="3266894at2759"/>
<feature type="compositionally biased region" description="Low complexity" evidence="1">
    <location>
        <begin position="77"/>
        <end position="88"/>
    </location>
</feature>
<feature type="compositionally biased region" description="Basic and acidic residues" evidence="1">
    <location>
        <begin position="725"/>
        <end position="736"/>
    </location>
</feature>
<dbReference type="RefSeq" id="XP_012177930.1">
    <property type="nucleotide sequence ID" value="XM_012322540.1"/>
</dbReference>
<feature type="region of interest" description="Disordered" evidence="1">
    <location>
        <begin position="706"/>
        <end position="736"/>
    </location>
</feature>
<dbReference type="Proteomes" id="UP000006352">
    <property type="component" value="Unassembled WGS sequence"/>
</dbReference>
<accession>J4HRY5</accession>
<feature type="region of interest" description="Disordered" evidence="1">
    <location>
        <begin position="1"/>
        <end position="41"/>
    </location>
</feature>
<sequence>MNYKPRNSVLYLFDPLRSPSTPRREPSPDSGSSDKENDIPPGEITVFFNRIYTTRNDVVKEASKGPLIDFGDTTVDESANVESNVSSEQESKRGELSGDDPDCGDINLNSDSSSRRVPLADIQLDDPFKMCESQVEAVVLADQDSSPPHTVTAAPAGAPLAEVINSINLSSMTLSPSRIFSARAAVSAPIPEQDGSADPVTEDTEDTISIPLSFPHITVSSPSPSESDSLTESDLPPTSDSPSDRLFASSSAAVPPTLRPPSSNTISPNDPRRTSVDLHASFSMHMQSAEMSFDLLNDKISFLGHGADSFWMGGQADPDSDFDLDEEERQMETHLLECEQAENMQVGRDCDVSGSPAVVPLDLSVSGMEYVASPRFAVASSTTSAFTEDDQLWTSPQPAVSDELSDAIEQTLERRSSIMSVFSPPEAIIDSPQAPVFLERRASISPLASRAVTIPALRIAKKTWKMHGHTDSSASAGSSASSSSSSLSTSMKSVHTISPAHLPMSQPQLNRKFGQNVALEQAAVQKSEAEQTQTAIDLISPAVGDPVPTRKTTIRGVQRPPVVPELTGSGVITPSEPSLGQRRLFTRSKIVPASVKPDTGRHATLGRFAAAGIQRPNLQQSAKISSTQKSRMAAIPKPEKTSMEVVGTTTGASATSSCVSTTALSRAGRSIGRTTGLRPPSQYGSVGRVAGVPSALPRPASRLLAPATTAGLKGKDAMSSSSVGRARDARAIPRGL</sequence>
<evidence type="ECO:0000313" key="2">
    <source>
        <dbReference type="EMBL" id="CCL98647.1"/>
    </source>
</evidence>
<evidence type="ECO:0000256" key="1">
    <source>
        <dbReference type="SAM" id="MobiDB-lite"/>
    </source>
</evidence>
<dbReference type="STRING" id="599839.J4HRY5"/>
<protein>
    <submittedName>
        <fullName evidence="2">Uncharacterized protein</fullName>
    </submittedName>
</protein>
<feature type="region of interest" description="Disordered" evidence="1">
    <location>
        <begin position="468"/>
        <end position="494"/>
    </location>
</feature>
<feature type="compositionally biased region" description="Low complexity" evidence="1">
    <location>
        <begin position="220"/>
        <end position="241"/>
    </location>
</feature>
<feature type="region of interest" description="Disordered" evidence="1">
    <location>
        <begin position="212"/>
        <end position="275"/>
    </location>
</feature>
<name>J4HRY5_9APHY</name>
<proteinExistence type="predicted"/>